<dbReference type="GO" id="GO:0006412">
    <property type="term" value="P:translation"/>
    <property type="evidence" value="ECO:0007669"/>
    <property type="project" value="InterPro"/>
</dbReference>
<keyword evidence="3 6" id="KW-0687">Ribonucleoprotein</keyword>
<dbReference type="GO" id="GO:0005840">
    <property type="term" value="C:ribosome"/>
    <property type="evidence" value="ECO:0007669"/>
    <property type="project" value="UniProtKB-KW"/>
</dbReference>
<name>A0A1G2LQN2_9BACT</name>
<evidence type="ECO:0000313" key="9">
    <source>
        <dbReference type="EMBL" id="OHA13948.1"/>
    </source>
</evidence>
<comment type="caution">
    <text evidence="9">The sequence shown here is derived from an EMBL/GenBank/DDBJ whole genome shotgun (WGS) entry which is preliminary data.</text>
</comment>
<evidence type="ECO:0000256" key="3">
    <source>
        <dbReference type="ARBA" id="ARBA00023274"/>
    </source>
</evidence>
<evidence type="ECO:0000256" key="6">
    <source>
        <dbReference type="RuleBase" id="RU003930"/>
    </source>
</evidence>
<dbReference type="GO" id="GO:0003735">
    <property type="term" value="F:structural constituent of ribosome"/>
    <property type="evidence" value="ECO:0007669"/>
    <property type="project" value="InterPro"/>
</dbReference>
<proteinExistence type="inferred from homology"/>
<dbReference type="Pfam" id="PF00673">
    <property type="entry name" value="Ribosomal_L5_C"/>
    <property type="match status" value="1"/>
</dbReference>
<dbReference type="PANTHER" id="PTHR11994">
    <property type="entry name" value="60S RIBOSOMAL PROTEIN L11-RELATED"/>
    <property type="match status" value="1"/>
</dbReference>
<dbReference type="PIRSF" id="PIRSF002161">
    <property type="entry name" value="Ribosomal_L5"/>
    <property type="match status" value="1"/>
</dbReference>
<dbReference type="GO" id="GO:1990904">
    <property type="term" value="C:ribonucleoprotein complex"/>
    <property type="evidence" value="ECO:0007669"/>
    <property type="project" value="UniProtKB-KW"/>
</dbReference>
<comment type="similarity">
    <text evidence="1 6">Belongs to the universal ribosomal protein uL5 family.</text>
</comment>
<dbReference type="InterPro" id="IPR020930">
    <property type="entry name" value="Ribosomal_uL5_bac-type"/>
</dbReference>
<dbReference type="InterPro" id="IPR002132">
    <property type="entry name" value="Ribosomal_uL5"/>
</dbReference>
<dbReference type="AlphaFoldDB" id="A0A1G2LQN2"/>
<dbReference type="Proteomes" id="UP000177171">
    <property type="component" value="Unassembled WGS sequence"/>
</dbReference>
<evidence type="ECO:0000313" key="10">
    <source>
        <dbReference type="Proteomes" id="UP000177171"/>
    </source>
</evidence>
<organism evidence="9 10">
    <name type="scientific">Candidatus Sungbacteria bacterium RIFCSPLOWO2_12_FULL_41_11</name>
    <dbReference type="NCBI Taxonomy" id="1802286"/>
    <lineage>
        <taxon>Bacteria</taxon>
        <taxon>Candidatus Sungiibacteriota</taxon>
    </lineage>
</organism>
<keyword evidence="2 6" id="KW-0689">Ribosomal protein</keyword>
<dbReference type="EMBL" id="MHQY01000015">
    <property type="protein sequence ID" value="OHA13948.1"/>
    <property type="molecule type" value="Genomic_DNA"/>
</dbReference>
<protein>
    <recommendedName>
        <fullName evidence="4">Large ribosomal subunit protein uL5</fullName>
    </recommendedName>
    <alternativeName>
        <fullName evidence="5">50S ribosomal protein L5</fullName>
    </alternativeName>
</protein>
<dbReference type="NCBIfam" id="NF000585">
    <property type="entry name" value="PRK00010.1"/>
    <property type="match status" value="1"/>
</dbReference>
<feature type="domain" description="Large ribosomal subunit protein uL5 C-terminal" evidence="8">
    <location>
        <begin position="69"/>
        <end position="160"/>
    </location>
</feature>
<evidence type="ECO:0000256" key="2">
    <source>
        <dbReference type="ARBA" id="ARBA00022980"/>
    </source>
</evidence>
<reference evidence="9 10" key="1">
    <citation type="journal article" date="2016" name="Nat. Commun.">
        <title>Thousands of microbial genomes shed light on interconnected biogeochemical processes in an aquifer system.</title>
        <authorList>
            <person name="Anantharaman K."/>
            <person name="Brown C.T."/>
            <person name="Hug L.A."/>
            <person name="Sharon I."/>
            <person name="Castelle C.J."/>
            <person name="Probst A.J."/>
            <person name="Thomas B.C."/>
            <person name="Singh A."/>
            <person name="Wilkins M.J."/>
            <person name="Karaoz U."/>
            <person name="Brodie E.L."/>
            <person name="Williams K.H."/>
            <person name="Hubbard S.S."/>
            <person name="Banfield J.F."/>
        </authorList>
    </citation>
    <scope>NUCLEOTIDE SEQUENCE [LARGE SCALE GENOMIC DNA]</scope>
</reference>
<dbReference type="FunFam" id="3.30.1440.10:FF:000001">
    <property type="entry name" value="50S ribosomal protein L5"/>
    <property type="match status" value="1"/>
</dbReference>
<dbReference type="InterPro" id="IPR031310">
    <property type="entry name" value="Ribosomal_uL5_N"/>
</dbReference>
<evidence type="ECO:0000259" key="7">
    <source>
        <dbReference type="Pfam" id="PF00281"/>
    </source>
</evidence>
<evidence type="ECO:0000256" key="1">
    <source>
        <dbReference type="ARBA" id="ARBA00008553"/>
    </source>
</evidence>
<dbReference type="Gene3D" id="3.30.1440.10">
    <property type="match status" value="1"/>
</dbReference>
<sequence length="163" mass="18639">MMAKFGWKNSMRVPKILKVVVNTGVGKIKDEKQLQEIVKMLTLITGQKPAWRPAKKAISSFKTRIGQLVGYTVTLRGKRMYDFIGRLINIALPRERDFRGLDSKSFDRNGNLTIGVKEHIVFPEIIGEDYKFLFGLEVTVVNNAQKREEGIELLRMMGFPIKP</sequence>
<feature type="domain" description="Large ribosomal subunit protein uL5 N-terminal" evidence="7">
    <location>
        <begin position="9"/>
        <end position="64"/>
    </location>
</feature>
<dbReference type="Pfam" id="PF00281">
    <property type="entry name" value="Ribosomal_L5"/>
    <property type="match status" value="1"/>
</dbReference>
<dbReference type="InterPro" id="IPR031309">
    <property type="entry name" value="Ribosomal_uL5_C"/>
</dbReference>
<evidence type="ECO:0000259" key="8">
    <source>
        <dbReference type="Pfam" id="PF00673"/>
    </source>
</evidence>
<gene>
    <name evidence="9" type="ORF">A3G49_01665</name>
</gene>
<dbReference type="InterPro" id="IPR022803">
    <property type="entry name" value="Ribosomal_uL5_dom_sf"/>
</dbReference>
<dbReference type="SUPFAM" id="SSF55282">
    <property type="entry name" value="RL5-like"/>
    <property type="match status" value="1"/>
</dbReference>
<evidence type="ECO:0000256" key="4">
    <source>
        <dbReference type="ARBA" id="ARBA00035245"/>
    </source>
</evidence>
<accession>A0A1G2LQN2</accession>
<evidence type="ECO:0000256" key="5">
    <source>
        <dbReference type="ARBA" id="ARBA00035461"/>
    </source>
</evidence>